<dbReference type="GO" id="GO:0005829">
    <property type="term" value="C:cytosol"/>
    <property type="evidence" value="ECO:0007669"/>
    <property type="project" value="TreeGrafter"/>
</dbReference>
<dbReference type="Pfam" id="PF13361">
    <property type="entry name" value="UvrD_C"/>
    <property type="match status" value="1"/>
</dbReference>
<keyword evidence="6 15" id="KW-0347">Helicase</keyword>
<evidence type="ECO:0000256" key="11">
    <source>
        <dbReference type="ARBA" id="ARBA00023235"/>
    </source>
</evidence>
<dbReference type="SUPFAM" id="SSF52540">
    <property type="entry name" value="P-loop containing nucleoside triphosphate hydrolases"/>
    <property type="match status" value="1"/>
</dbReference>
<evidence type="ECO:0000259" key="17">
    <source>
        <dbReference type="PROSITE" id="PS51198"/>
    </source>
</evidence>
<reference evidence="19 20" key="1">
    <citation type="submission" date="2020-04" db="EMBL/GenBank/DDBJ databases">
        <title>MicrobeNet Type strains.</title>
        <authorList>
            <person name="Nicholson A.C."/>
        </authorList>
    </citation>
    <scope>NUCLEOTIDE SEQUENCE [LARGE SCALE GENOMIC DNA]</scope>
    <source>
        <strain evidence="19 20">JCM 12354</strain>
    </source>
</reference>
<keyword evidence="9" id="KW-0238">DNA-binding</keyword>
<dbReference type="GO" id="GO:0003677">
    <property type="term" value="F:DNA binding"/>
    <property type="evidence" value="ECO:0007669"/>
    <property type="project" value="UniProtKB-KW"/>
</dbReference>
<dbReference type="Proteomes" id="UP000565711">
    <property type="component" value="Unassembled WGS sequence"/>
</dbReference>
<evidence type="ECO:0000256" key="6">
    <source>
        <dbReference type="ARBA" id="ARBA00022806"/>
    </source>
</evidence>
<keyword evidence="10" id="KW-0234">DNA repair</keyword>
<gene>
    <name evidence="19" type="ORF">HGA08_18555</name>
</gene>
<evidence type="ECO:0000256" key="3">
    <source>
        <dbReference type="ARBA" id="ARBA00022741"/>
    </source>
</evidence>
<evidence type="ECO:0000256" key="15">
    <source>
        <dbReference type="PROSITE-ProRule" id="PRU00560"/>
    </source>
</evidence>
<comment type="catalytic activity">
    <reaction evidence="14">
        <text>ATP + H2O = ADP + phosphate + H(+)</text>
        <dbReference type="Rhea" id="RHEA:13065"/>
        <dbReference type="ChEBI" id="CHEBI:15377"/>
        <dbReference type="ChEBI" id="CHEBI:15378"/>
        <dbReference type="ChEBI" id="CHEBI:30616"/>
        <dbReference type="ChEBI" id="CHEBI:43474"/>
        <dbReference type="ChEBI" id="CHEBI:456216"/>
        <dbReference type="EC" id="5.6.2.4"/>
    </reaction>
</comment>
<comment type="catalytic activity">
    <reaction evidence="12">
        <text>Couples ATP hydrolysis with the unwinding of duplex DNA by translocating in the 3'-5' direction.</text>
        <dbReference type="EC" id="5.6.2.4"/>
    </reaction>
</comment>
<evidence type="ECO:0000313" key="19">
    <source>
        <dbReference type="EMBL" id="NKY52221.1"/>
    </source>
</evidence>
<evidence type="ECO:0000256" key="8">
    <source>
        <dbReference type="ARBA" id="ARBA00022840"/>
    </source>
</evidence>
<dbReference type="PROSITE" id="PS51217">
    <property type="entry name" value="UVRD_HELICASE_CTER"/>
    <property type="match status" value="1"/>
</dbReference>
<feature type="domain" description="UvrD-like helicase ATP-binding" evidence="17">
    <location>
        <begin position="26"/>
        <end position="349"/>
    </location>
</feature>
<dbReference type="Gene3D" id="1.10.10.160">
    <property type="match status" value="1"/>
</dbReference>
<feature type="region of interest" description="Disordered" evidence="16">
    <location>
        <begin position="521"/>
        <end position="577"/>
    </location>
</feature>
<evidence type="ECO:0000256" key="12">
    <source>
        <dbReference type="ARBA" id="ARBA00034617"/>
    </source>
</evidence>
<feature type="region of interest" description="Disordered" evidence="16">
    <location>
        <begin position="1"/>
        <end position="22"/>
    </location>
</feature>
<evidence type="ECO:0000256" key="14">
    <source>
        <dbReference type="ARBA" id="ARBA00048988"/>
    </source>
</evidence>
<feature type="domain" description="UvrD-like helicase C-terminal" evidence="18">
    <location>
        <begin position="354"/>
        <end position="726"/>
    </location>
</feature>
<dbReference type="Gene3D" id="1.10.486.10">
    <property type="entry name" value="PCRA, domain 4"/>
    <property type="match status" value="1"/>
</dbReference>
<keyword evidence="20" id="KW-1185">Reference proteome</keyword>
<evidence type="ECO:0000259" key="18">
    <source>
        <dbReference type="PROSITE" id="PS51217"/>
    </source>
</evidence>
<keyword evidence="4" id="KW-0227">DNA damage</keyword>
<dbReference type="InterPro" id="IPR038726">
    <property type="entry name" value="PDDEXK_AddAB-type"/>
</dbReference>
<evidence type="ECO:0000256" key="13">
    <source>
        <dbReference type="ARBA" id="ARBA00034808"/>
    </source>
</evidence>
<dbReference type="PANTHER" id="PTHR11070:SF59">
    <property type="entry name" value="DNA 3'-5' HELICASE"/>
    <property type="match status" value="1"/>
</dbReference>
<dbReference type="InterPro" id="IPR014017">
    <property type="entry name" value="DNA_helicase_UvrD-like_C"/>
</dbReference>
<keyword evidence="8 15" id="KW-0067">ATP-binding</keyword>
<protein>
    <recommendedName>
        <fullName evidence="13">DNA 3'-5' helicase</fullName>
        <ecNumber evidence="13">5.6.2.4</ecNumber>
    </recommendedName>
</protein>
<keyword evidence="11" id="KW-0413">Isomerase</keyword>
<dbReference type="GO" id="GO:0000725">
    <property type="term" value="P:recombinational repair"/>
    <property type="evidence" value="ECO:0007669"/>
    <property type="project" value="TreeGrafter"/>
</dbReference>
<dbReference type="AlphaFoldDB" id="A0A846Y3F5"/>
<dbReference type="InterPro" id="IPR011604">
    <property type="entry name" value="PDDEXK-like_dom_sf"/>
</dbReference>
<dbReference type="InterPro" id="IPR013986">
    <property type="entry name" value="DExx_box_DNA_helicase_dom_sf"/>
</dbReference>
<dbReference type="GO" id="GO:0005524">
    <property type="term" value="F:ATP binding"/>
    <property type="evidence" value="ECO:0007669"/>
    <property type="project" value="UniProtKB-UniRule"/>
</dbReference>
<keyword evidence="5 15" id="KW-0378">Hydrolase</keyword>
<dbReference type="EC" id="5.6.2.4" evidence="13"/>
<dbReference type="Pfam" id="PF00580">
    <property type="entry name" value="UvrD-helicase"/>
    <property type="match status" value="1"/>
</dbReference>
<dbReference type="RefSeq" id="WP_067876147.1">
    <property type="nucleotide sequence ID" value="NZ_JAAXOP010000010.1"/>
</dbReference>
<dbReference type="PROSITE" id="PS51198">
    <property type="entry name" value="UVRD_HELICASE_ATP_BIND"/>
    <property type="match status" value="1"/>
</dbReference>
<dbReference type="EMBL" id="JAAXOP010000010">
    <property type="protein sequence ID" value="NKY52221.1"/>
    <property type="molecule type" value="Genomic_DNA"/>
</dbReference>
<keyword evidence="3 15" id="KW-0547">Nucleotide-binding</keyword>
<dbReference type="GO" id="GO:0004527">
    <property type="term" value="F:exonuclease activity"/>
    <property type="evidence" value="ECO:0007669"/>
    <property type="project" value="UniProtKB-KW"/>
</dbReference>
<keyword evidence="2" id="KW-0540">Nuclease</keyword>
<accession>A0A846Y3F5</accession>
<evidence type="ECO:0000256" key="16">
    <source>
        <dbReference type="SAM" id="MobiDB-lite"/>
    </source>
</evidence>
<comment type="similarity">
    <text evidence="1">Belongs to the helicase family. UvrD subfamily.</text>
</comment>
<feature type="binding site" evidence="15">
    <location>
        <begin position="47"/>
        <end position="54"/>
    </location>
    <ligand>
        <name>ATP</name>
        <dbReference type="ChEBI" id="CHEBI:30616"/>
    </ligand>
</feature>
<name>A0A846Y3F5_9NOCA</name>
<dbReference type="Pfam" id="PF12705">
    <property type="entry name" value="PDDEXK_1"/>
    <property type="match status" value="1"/>
</dbReference>
<comment type="caution">
    <text evidence="19">The sequence shown here is derived from an EMBL/GenBank/DDBJ whole genome shotgun (WGS) entry which is preliminary data.</text>
</comment>
<dbReference type="InterPro" id="IPR014016">
    <property type="entry name" value="UvrD-like_ATP-bd"/>
</dbReference>
<dbReference type="Gene3D" id="3.90.320.10">
    <property type="match status" value="1"/>
</dbReference>
<dbReference type="InterPro" id="IPR000212">
    <property type="entry name" value="DNA_helicase_UvrD/REP"/>
</dbReference>
<organism evidence="19 20">
    <name type="scientific">Nocardia vermiculata</name>
    <dbReference type="NCBI Taxonomy" id="257274"/>
    <lineage>
        <taxon>Bacteria</taxon>
        <taxon>Bacillati</taxon>
        <taxon>Actinomycetota</taxon>
        <taxon>Actinomycetes</taxon>
        <taxon>Mycobacteriales</taxon>
        <taxon>Nocardiaceae</taxon>
        <taxon>Nocardia</taxon>
    </lineage>
</organism>
<evidence type="ECO:0000256" key="10">
    <source>
        <dbReference type="ARBA" id="ARBA00023204"/>
    </source>
</evidence>
<keyword evidence="7" id="KW-0269">Exonuclease</keyword>
<feature type="compositionally biased region" description="Gly residues" evidence="16">
    <location>
        <begin position="537"/>
        <end position="547"/>
    </location>
</feature>
<evidence type="ECO:0000313" key="20">
    <source>
        <dbReference type="Proteomes" id="UP000565711"/>
    </source>
</evidence>
<evidence type="ECO:0000256" key="2">
    <source>
        <dbReference type="ARBA" id="ARBA00022722"/>
    </source>
</evidence>
<evidence type="ECO:0000256" key="5">
    <source>
        <dbReference type="ARBA" id="ARBA00022801"/>
    </source>
</evidence>
<evidence type="ECO:0000256" key="9">
    <source>
        <dbReference type="ARBA" id="ARBA00023125"/>
    </source>
</evidence>
<dbReference type="Gene3D" id="3.40.50.300">
    <property type="entry name" value="P-loop containing nucleotide triphosphate hydrolases"/>
    <property type="match status" value="2"/>
</dbReference>
<dbReference type="InterPro" id="IPR027417">
    <property type="entry name" value="P-loop_NTPase"/>
</dbReference>
<dbReference type="GO" id="GO:0043138">
    <property type="term" value="F:3'-5' DNA helicase activity"/>
    <property type="evidence" value="ECO:0007669"/>
    <property type="project" value="UniProtKB-EC"/>
</dbReference>
<sequence>MRSDSSVRLVRRSETAPRPREWGADARTLFAGGSAADPGWHPWQVLGGPGTGKTALLTDLAVDRITAGADPSSVLILTHSKQAALRVRGALTRQLNAVAPGLDGVPGVSREPMVRTVHSYAFAVVREHAAARGNPPPRLLTGAEQDVVLREMLRGDLADMADMAGGTEGAAPLWPQRLHAALGTNGFAEQLRDLMLRATERDLGPEDLVDLGRLHHREEWEAAGAFAQRYEEMMLLRWSVGVQAPEASAPALDAAELVGAALEVLIADSELLAAERDRVRTLLIDDAQHVDPLAAQLIRAIGSGPATTVVAGDPDQSIFSFRGADTGFVTDPGAAAARRIVLHDDHRCAPAVHDAVARIAARMPGRTEHRFDVRIGGPHLLGEPAVDGQVQVRVLTTPAKEAALIADHLRRAHLTTQVPWSRMAVVVRSVPLSLGPLRRALTAAGIPVLRPKPDIPLARRRGAAWMLQSLRALLVVERDRPGAFTADDALDLLVGPLGGADQISLRRLRRGVRRAMIARGDKGNAEADVDTDAVPGGDTGAVPGDGAGPPLDHDTDAGSGGPGDGDRDGSGDEDLAPYSELDRSTAVVLRDLITAVGDRSVIEQLTEVEVAPLVRVLKAVDRARRALRRGAGLEDVLWALWTASRLEKRWVAQSERGGPGAVQADRDLDAAVGLFDAAAAHVDRLPGASLEGFVEYLELQEISQDSAPLTEPGDAVAIVSAHAAAGREWDVVAVAGVQEGIWPNLRPRGTLLGVEELVDLVGGVAEPGEQLSRAAPILAEERRLLLLACSRARFSLLVTAVESVSGDRDLVPSRFLAELDPDAQPGEPGRVPAPVDPGRALVAQALIAELRGVVCDDEAEPHRRERAAGQLARLARAGVPGAHPDEWYGLVDPSSELALWDSGDGPVALSPSTVELLSTCPLRWALERHGGSDGDNPHAVKGNLVHTLVQALAGRVTEEQVKKALVKAWKTVDPSAGEDGPRSWHSRLELRRTESMVDTFVAWVRNTRDELEAVGVEVPVDCVLPARDADEIPVRIRGRVDRVERDAFGRFVIVDIKTGKTPITKQSAQQHAQLATYQVAAGANGLSAEDGSDTEPGGARLVYVAKPSRGSATERLQSALDSDGIAQWRDNIHAAAAATRGPSFLAMRNDGCRHCQVAGSCPVQDRGRQVTQR</sequence>
<evidence type="ECO:0000256" key="1">
    <source>
        <dbReference type="ARBA" id="ARBA00009922"/>
    </source>
</evidence>
<proteinExistence type="inferred from homology"/>
<evidence type="ECO:0000256" key="7">
    <source>
        <dbReference type="ARBA" id="ARBA00022839"/>
    </source>
</evidence>
<dbReference type="PANTHER" id="PTHR11070">
    <property type="entry name" value="UVRD / RECB / PCRA DNA HELICASE FAMILY MEMBER"/>
    <property type="match status" value="1"/>
</dbReference>
<evidence type="ECO:0000256" key="4">
    <source>
        <dbReference type="ARBA" id="ARBA00022763"/>
    </source>
</evidence>
<dbReference type="GO" id="GO:0033202">
    <property type="term" value="C:DNA helicase complex"/>
    <property type="evidence" value="ECO:0007669"/>
    <property type="project" value="TreeGrafter"/>
</dbReference>